<dbReference type="EMBL" id="MT144598">
    <property type="protein sequence ID" value="QJH94272.1"/>
    <property type="molecule type" value="Genomic_DNA"/>
</dbReference>
<evidence type="ECO:0000313" key="2">
    <source>
        <dbReference type="EMBL" id="QJH94272.1"/>
    </source>
</evidence>
<reference evidence="1" key="1">
    <citation type="submission" date="2020-03" db="EMBL/GenBank/DDBJ databases">
        <title>The deep terrestrial virosphere.</title>
        <authorList>
            <person name="Holmfeldt K."/>
            <person name="Nilsson E."/>
            <person name="Simone D."/>
            <person name="Lopez-Fernandez M."/>
            <person name="Wu X."/>
            <person name="de Brujin I."/>
            <person name="Lundin D."/>
            <person name="Andersson A."/>
            <person name="Bertilsson S."/>
            <person name="Dopson M."/>
        </authorList>
    </citation>
    <scope>NUCLEOTIDE SEQUENCE</scope>
    <source>
        <strain evidence="1">TM448A00111</strain>
        <strain evidence="2">TM448B00196</strain>
    </source>
</reference>
<dbReference type="EMBL" id="MT143977">
    <property type="protein sequence ID" value="QJA44556.1"/>
    <property type="molecule type" value="Genomic_DNA"/>
</dbReference>
<gene>
    <name evidence="1" type="ORF">TM448A00111_0059</name>
    <name evidence="2" type="ORF">TM448B00196_0059</name>
</gene>
<accession>A0A6H1Z9H3</accession>
<name>A0A6H1Z9H3_9ZZZZ</name>
<proteinExistence type="predicted"/>
<protein>
    <submittedName>
        <fullName evidence="1">Uncharacterized protein</fullName>
    </submittedName>
</protein>
<sequence length="119" mass="14164">MPRMPYRLKYVDGERAFRLMWIERKSCREVCLLLAQEGKYNRETGKPVTPSAVNTSAWRWMFAHLPEAREAIRKLYLDWGDPMTEEDIDRMLTIRAKQAFTKVGYKRFIAANGWEKYLV</sequence>
<organism evidence="1">
    <name type="scientific">viral metagenome</name>
    <dbReference type="NCBI Taxonomy" id="1070528"/>
    <lineage>
        <taxon>unclassified sequences</taxon>
        <taxon>metagenomes</taxon>
        <taxon>organismal metagenomes</taxon>
    </lineage>
</organism>
<evidence type="ECO:0000313" key="1">
    <source>
        <dbReference type="EMBL" id="QJA44556.1"/>
    </source>
</evidence>
<dbReference type="AlphaFoldDB" id="A0A6H1Z9H3"/>